<dbReference type="GO" id="GO:0005886">
    <property type="term" value="C:plasma membrane"/>
    <property type="evidence" value="ECO:0007669"/>
    <property type="project" value="UniProtKB-SubCell"/>
</dbReference>
<dbReference type="PANTHER" id="PTHR36838:SF3">
    <property type="entry name" value="TRANSPORTER AUXIN EFFLUX CARRIER EC FAMILY"/>
    <property type="match status" value="1"/>
</dbReference>
<keyword evidence="10" id="KW-1185">Reference proteome</keyword>
<dbReference type="OrthoDB" id="8683688at2"/>
<name>A0A1G6HYD6_9BURK</name>
<gene>
    <name evidence="9" type="ORF">SAMN05192589_10117</name>
</gene>
<evidence type="ECO:0000256" key="1">
    <source>
        <dbReference type="ARBA" id="ARBA00004651"/>
    </source>
</evidence>
<keyword evidence="6 8" id="KW-1133">Transmembrane helix</keyword>
<dbReference type="InterPro" id="IPR004776">
    <property type="entry name" value="Mem_transp_PIN-like"/>
</dbReference>
<dbReference type="Gene3D" id="1.20.1530.20">
    <property type="match status" value="1"/>
</dbReference>
<dbReference type="EMBL" id="FMZC01000001">
    <property type="protein sequence ID" value="SDB99190.1"/>
    <property type="molecule type" value="Genomic_DNA"/>
</dbReference>
<comment type="subcellular location">
    <subcellularLocation>
        <location evidence="1">Cell membrane</location>
        <topology evidence="1">Multi-pass membrane protein</topology>
    </subcellularLocation>
</comment>
<feature type="transmembrane region" description="Helical" evidence="8">
    <location>
        <begin position="36"/>
        <end position="54"/>
    </location>
</feature>
<feature type="transmembrane region" description="Helical" evidence="8">
    <location>
        <begin position="66"/>
        <end position="86"/>
    </location>
</feature>
<sequence>MNSPVFASMIPVILFIAIGFLAGRLGWVRASAVKDLSNLVFLVLTPALLFRTMGTSRVQDLNFEPVGLYFLAAGLVFVVSLAVMGFSTRSAAFGLASMFSNTIMIGVPLVGLVYGQEGLVTLFTLISLHALILLTAATVVFELAQAHESQRDGRSPPRPMLHTVLQAVRNGILHPVPLPILAGLLFAQTGLHLPEVVDKPLQLLGMALGPMALLLVGVTLAFSKVGSHARDALRISVVKNVAHPLLLLALAWAFGLNGTSTAVMFLAASLPVGANVFLFTQRYGAMQDEVTASIAVSTALALVTVPLMLMLAQRFFH</sequence>
<evidence type="ECO:0000313" key="9">
    <source>
        <dbReference type="EMBL" id="SDB99190.1"/>
    </source>
</evidence>
<evidence type="ECO:0000256" key="4">
    <source>
        <dbReference type="ARBA" id="ARBA00022475"/>
    </source>
</evidence>
<accession>A0A1G6HYD6</accession>
<evidence type="ECO:0000256" key="7">
    <source>
        <dbReference type="ARBA" id="ARBA00023136"/>
    </source>
</evidence>
<dbReference type="Pfam" id="PF03547">
    <property type="entry name" value="Mem_trans"/>
    <property type="match status" value="1"/>
</dbReference>
<dbReference type="PANTHER" id="PTHR36838">
    <property type="entry name" value="AUXIN EFFLUX CARRIER FAMILY PROTEIN"/>
    <property type="match status" value="1"/>
</dbReference>
<comment type="similarity">
    <text evidence="2">Belongs to the auxin efflux carrier (TC 2.A.69) family.</text>
</comment>
<feature type="transmembrane region" description="Helical" evidence="8">
    <location>
        <begin position="172"/>
        <end position="191"/>
    </location>
</feature>
<evidence type="ECO:0000256" key="3">
    <source>
        <dbReference type="ARBA" id="ARBA00022448"/>
    </source>
</evidence>
<feature type="transmembrane region" description="Helical" evidence="8">
    <location>
        <begin position="93"/>
        <end position="114"/>
    </location>
</feature>
<feature type="transmembrane region" description="Helical" evidence="8">
    <location>
        <begin position="120"/>
        <end position="144"/>
    </location>
</feature>
<evidence type="ECO:0000256" key="5">
    <source>
        <dbReference type="ARBA" id="ARBA00022692"/>
    </source>
</evidence>
<feature type="transmembrane region" description="Helical" evidence="8">
    <location>
        <begin position="6"/>
        <end position="27"/>
    </location>
</feature>
<evidence type="ECO:0000313" key="10">
    <source>
        <dbReference type="Proteomes" id="UP000198781"/>
    </source>
</evidence>
<dbReference type="GO" id="GO:0055085">
    <property type="term" value="P:transmembrane transport"/>
    <property type="evidence" value="ECO:0007669"/>
    <property type="project" value="InterPro"/>
</dbReference>
<keyword evidence="3" id="KW-0813">Transport</keyword>
<proteinExistence type="inferred from homology"/>
<dbReference type="STRING" id="187868.SAMN05192589_10117"/>
<dbReference type="Proteomes" id="UP000198781">
    <property type="component" value="Unassembled WGS sequence"/>
</dbReference>
<keyword evidence="7 8" id="KW-0472">Membrane</keyword>
<feature type="transmembrane region" description="Helical" evidence="8">
    <location>
        <begin position="203"/>
        <end position="223"/>
    </location>
</feature>
<evidence type="ECO:0000256" key="6">
    <source>
        <dbReference type="ARBA" id="ARBA00022989"/>
    </source>
</evidence>
<dbReference type="AlphaFoldDB" id="A0A1G6HYD6"/>
<protein>
    <recommendedName>
        <fullName evidence="11">Transporter</fullName>
    </recommendedName>
</protein>
<feature type="transmembrane region" description="Helical" evidence="8">
    <location>
        <begin position="244"/>
        <end position="270"/>
    </location>
</feature>
<reference evidence="9 10" key="1">
    <citation type="submission" date="2016-10" db="EMBL/GenBank/DDBJ databases">
        <authorList>
            <person name="de Groot N.N."/>
        </authorList>
    </citation>
    <scope>NUCLEOTIDE SEQUENCE [LARGE SCALE GENOMIC DNA]</scope>
    <source>
        <strain evidence="9 10">DSM 16619</strain>
    </source>
</reference>
<evidence type="ECO:0008006" key="11">
    <source>
        <dbReference type="Google" id="ProtNLM"/>
    </source>
</evidence>
<organism evidence="9 10">
    <name type="scientific">Paracidovorax valerianellae</name>
    <dbReference type="NCBI Taxonomy" id="187868"/>
    <lineage>
        <taxon>Bacteria</taxon>
        <taxon>Pseudomonadati</taxon>
        <taxon>Pseudomonadota</taxon>
        <taxon>Betaproteobacteria</taxon>
        <taxon>Burkholderiales</taxon>
        <taxon>Comamonadaceae</taxon>
        <taxon>Paracidovorax</taxon>
    </lineage>
</organism>
<feature type="transmembrane region" description="Helical" evidence="8">
    <location>
        <begin position="290"/>
        <end position="312"/>
    </location>
</feature>
<keyword evidence="4" id="KW-1003">Cell membrane</keyword>
<evidence type="ECO:0000256" key="8">
    <source>
        <dbReference type="SAM" id="Phobius"/>
    </source>
</evidence>
<evidence type="ECO:0000256" key="2">
    <source>
        <dbReference type="ARBA" id="ARBA00010145"/>
    </source>
</evidence>
<keyword evidence="5 8" id="KW-0812">Transmembrane</keyword>
<dbReference type="RefSeq" id="WP_092739108.1">
    <property type="nucleotide sequence ID" value="NZ_FMZC01000001.1"/>
</dbReference>
<dbReference type="InterPro" id="IPR038770">
    <property type="entry name" value="Na+/solute_symporter_sf"/>
</dbReference>